<dbReference type="GO" id="GO:0005524">
    <property type="term" value="F:ATP binding"/>
    <property type="evidence" value="ECO:0007669"/>
    <property type="project" value="UniProtKB-KW"/>
</dbReference>
<dbReference type="HAMAP" id="MF_00456">
    <property type="entry name" value="ProB"/>
    <property type="match status" value="1"/>
</dbReference>
<dbReference type="GO" id="GO:1901607">
    <property type="term" value="P:alpha-amino acid biosynthetic process"/>
    <property type="evidence" value="ECO:0007669"/>
    <property type="project" value="UniProtKB-ARBA"/>
</dbReference>
<feature type="domain" description="PUA" evidence="8">
    <location>
        <begin position="303"/>
        <end position="395"/>
    </location>
</feature>
<dbReference type="InterPro" id="IPR001057">
    <property type="entry name" value="Glu/AcGlu_kinase"/>
</dbReference>
<dbReference type="InterPro" id="IPR005715">
    <property type="entry name" value="Glu_5kinase/COase_Synthase"/>
</dbReference>
<dbReference type="InterPro" id="IPR036393">
    <property type="entry name" value="AceGlu_kinase-like_sf"/>
</dbReference>
<evidence type="ECO:0000256" key="6">
    <source>
        <dbReference type="ARBA" id="ARBA00022777"/>
    </source>
</evidence>
<protein>
    <recommendedName>
        <fullName evidence="8">PUA domain-containing protein</fullName>
    </recommendedName>
</protein>
<dbReference type="InterPro" id="IPR011529">
    <property type="entry name" value="Glu_5kinase"/>
</dbReference>
<dbReference type="PIRSF" id="PIRSF000729">
    <property type="entry name" value="GK"/>
    <property type="match status" value="1"/>
</dbReference>
<keyword evidence="4" id="KW-0808">Transferase</keyword>
<sequence length="425" mass="45565">MAANTAATPAPRSASQRTIVIKLGTSSICDEETFDPKLSTLSLLVETIVRLRKRGHAVVIVSSGAVGTGLRRLGMSKRPKSLEEKQAVAAVGQGRLMALYDELFGHFGVAIAQVLLTRDCFAERSHYLNARNTFRHLLRLDVVPIVNENDTVSSSELRFGDNDTLSAITAGMIGADYLFLLTDVDCLYTDNPRTNPSAKPVHVVSNVQELRKHVNVDSEGSSIGTGGMVTKLVAADLASAAGCRTIITLGSTPGNIPLIIDELQTPEAADAAYVPRHGTHFLPLENALLDRKWWILHGLAVSGTLYIDAGAVHALTRRERSSLFAVGVHRVVGYFNAQQSVRLVTIVKGADGLEIDVEVGKGLVNYSSAEIARIRGHKSGEIEALLGYIDEGCVMHRDNIAITTSGIDLSAIVLKGADREGTSPI</sequence>
<keyword evidence="1" id="KW-0963">Cytoplasm</keyword>
<evidence type="ECO:0000259" key="8">
    <source>
        <dbReference type="SMART" id="SM00359"/>
    </source>
</evidence>
<dbReference type="PROSITE" id="PS00902">
    <property type="entry name" value="GLUTAMATE_5_KINASE"/>
    <property type="match status" value="1"/>
</dbReference>
<dbReference type="Gene3D" id="2.30.130.10">
    <property type="entry name" value="PUA domain"/>
    <property type="match status" value="1"/>
</dbReference>
<dbReference type="InterPro" id="IPR015947">
    <property type="entry name" value="PUA-like_sf"/>
</dbReference>
<accession>A0AAD5TKT2</accession>
<evidence type="ECO:0000256" key="5">
    <source>
        <dbReference type="ARBA" id="ARBA00022741"/>
    </source>
</evidence>
<comment type="caution">
    <text evidence="9">The sequence shown here is derived from an EMBL/GenBank/DDBJ whole genome shotgun (WGS) entry which is preliminary data.</text>
</comment>
<dbReference type="PRINTS" id="PR00474">
    <property type="entry name" value="GLU5KINASE"/>
</dbReference>
<dbReference type="InterPro" id="IPR036974">
    <property type="entry name" value="PUA_sf"/>
</dbReference>
<dbReference type="SMART" id="SM00359">
    <property type="entry name" value="PUA"/>
    <property type="match status" value="1"/>
</dbReference>
<dbReference type="InterPro" id="IPR019797">
    <property type="entry name" value="Glutamate_5-kinase_CS"/>
</dbReference>
<dbReference type="Gene3D" id="3.40.1160.10">
    <property type="entry name" value="Acetylglutamate kinase-like"/>
    <property type="match status" value="1"/>
</dbReference>
<dbReference type="InterPro" id="IPR001048">
    <property type="entry name" value="Asp/Glu/Uridylate_kinase"/>
</dbReference>
<dbReference type="Pfam" id="PF00696">
    <property type="entry name" value="AA_kinase"/>
    <property type="match status" value="1"/>
</dbReference>
<dbReference type="SUPFAM" id="SSF53633">
    <property type="entry name" value="Carbamate kinase-like"/>
    <property type="match status" value="1"/>
</dbReference>
<keyword evidence="2" id="KW-0028">Amino-acid biosynthesis</keyword>
<dbReference type="SUPFAM" id="SSF88697">
    <property type="entry name" value="PUA domain-like"/>
    <property type="match status" value="1"/>
</dbReference>
<dbReference type="PANTHER" id="PTHR43654:SF3">
    <property type="entry name" value="GLUTAMATE 5-KINASE"/>
    <property type="match status" value="1"/>
</dbReference>
<keyword evidence="6" id="KW-0418">Kinase</keyword>
<dbReference type="CDD" id="cd21157">
    <property type="entry name" value="PUA_G5K"/>
    <property type="match status" value="1"/>
</dbReference>
<evidence type="ECO:0000313" key="9">
    <source>
        <dbReference type="EMBL" id="KAJ3179588.1"/>
    </source>
</evidence>
<keyword evidence="7" id="KW-0067">ATP-binding</keyword>
<dbReference type="PANTHER" id="PTHR43654">
    <property type="entry name" value="GLUTAMATE 5-KINASE"/>
    <property type="match status" value="1"/>
</dbReference>
<evidence type="ECO:0000313" key="10">
    <source>
        <dbReference type="Proteomes" id="UP001212152"/>
    </source>
</evidence>
<dbReference type="InterPro" id="IPR002478">
    <property type="entry name" value="PUA"/>
</dbReference>
<keyword evidence="10" id="KW-1185">Reference proteome</keyword>
<dbReference type="GO" id="GO:0003723">
    <property type="term" value="F:RNA binding"/>
    <property type="evidence" value="ECO:0007669"/>
    <property type="project" value="InterPro"/>
</dbReference>
<evidence type="ECO:0000256" key="3">
    <source>
        <dbReference type="ARBA" id="ARBA00022650"/>
    </source>
</evidence>
<dbReference type="GO" id="GO:0005829">
    <property type="term" value="C:cytosol"/>
    <property type="evidence" value="ECO:0007669"/>
    <property type="project" value="TreeGrafter"/>
</dbReference>
<dbReference type="NCBIfam" id="TIGR01027">
    <property type="entry name" value="proB"/>
    <property type="match status" value="1"/>
</dbReference>
<keyword evidence="3" id="KW-0641">Proline biosynthesis</keyword>
<dbReference type="FunFam" id="3.40.1160.10:FF:000018">
    <property type="entry name" value="Glutamate 5-kinase"/>
    <property type="match status" value="1"/>
</dbReference>
<dbReference type="AlphaFoldDB" id="A0AAD5TKT2"/>
<dbReference type="PROSITE" id="PS50890">
    <property type="entry name" value="PUA"/>
    <property type="match status" value="1"/>
</dbReference>
<name>A0AAD5TKT2_9FUNG</name>
<dbReference type="Pfam" id="PF01472">
    <property type="entry name" value="PUA"/>
    <property type="match status" value="1"/>
</dbReference>
<reference evidence="9" key="1">
    <citation type="submission" date="2020-05" db="EMBL/GenBank/DDBJ databases">
        <title>Phylogenomic resolution of chytrid fungi.</title>
        <authorList>
            <person name="Stajich J.E."/>
            <person name="Amses K."/>
            <person name="Simmons R."/>
            <person name="Seto K."/>
            <person name="Myers J."/>
            <person name="Bonds A."/>
            <person name="Quandt C.A."/>
            <person name="Barry K."/>
            <person name="Liu P."/>
            <person name="Grigoriev I."/>
            <person name="Longcore J.E."/>
            <person name="James T.Y."/>
        </authorList>
    </citation>
    <scope>NUCLEOTIDE SEQUENCE</scope>
    <source>
        <strain evidence="9">JEL0379</strain>
    </source>
</reference>
<dbReference type="EMBL" id="JADGJQ010000020">
    <property type="protein sequence ID" value="KAJ3179588.1"/>
    <property type="molecule type" value="Genomic_DNA"/>
</dbReference>
<evidence type="ECO:0000256" key="4">
    <source>
        <dbReference type="ARBA" id="ARBA00022679"/>
    </source>
</evidence>
<keyword evidence="5" id="KW-0547">Nucleotide-binding</keyword>
<proteinExistence type="inferred from homology"/>
<evidence type="ECO:0000256" key="2">
    <source>
        <dbReference type="ARBA" id="ARBA00022605"/>
    </source>
</evidence>
<dbReference type="Proteomes" id="UP001212152">
    <property type="component" value="Unassembled WGS sequence"/>
</dbReference>
<evidence type="ECO:0000256" key="1">
    <source>
        <dbReference type="ARBA" id="ARBA00022490"/>
    </source>
</evidence>
<evidence type="ECO:0000256" key="7">
    <source>
        <dbReference type="ARBA" id="ARBA00022840"/>
    </source>
</evidence>
<gene>
    <name evidence="9" type="ORF">HDU87_002794</name>
</gene>
<dbReference type="CDD" id="cd04242">
    <property type="entry name" value="AAK_G5K_ProB"/>
    <property type="match status" value="1"/>
</dbReference>
<organism evidence="9 10">
    <name type="scientific">Geranomyces variabilis</name>
    <dbReference type="NCBI Taxonomy" id="109894"/>
    <lineage>
        <taxon>Eukaryota</taxon>
        <taxon>Fungi</taxon>
        <taxon>Fungi incertae sedis</taxon>
        <taxon>Chytridiomycota</taxon>
        <taxon>Chytridiomycota incertae sedis</taxon>
        <taxon>Chytridiomycetes</taxon>
        <taxon>Spizellomycetales</taxon>
        <taxon>Powellomycetaceae</taxon>
        <taxon>Geranomyces</taxon>
    </lineage>
</organism>
<dbReference type="InterPro" id="IPR041739">
    <property type="entry name" value="G5K_ProB"/>
</dbReference>
<dbReference type="GO" id="GO:0004349">
    <property type="term" value="F:glutamate 5-kinase activity"/>
    <property type="evidence" value="ECO:0007669"/>
    <property type="project" value="InterPro"/>
</dbReference>